<dbReference type="Pfam" id="PF18603">
    <property type="entry name" value="LAL_C2"/>
    <property type="match status" value="1"/>
</dbReference>
<dbReference type="InterPro" id="IPR052032">
    <property type="entry name" value="ATP-dep_AA_Ligase"/>
</dbReference>
<evidence type="ECO:0000256" key="4">
    <source>
        <dbReference type="PROSITE-ProRule" id="PRU00409"/>
    </source>
</evidence>
<dbReference type="SUPFAM" id="SSF56059">
    <property type="entry name" value="Glutathione synthetase ATP-binding domain-like"/>
    <property type="match status" value="1"/>
</dbReference>
<dbReference type="GO" id="GO:0005524">
    <property type="term" value="F:ATP binding"/>
    <property type="evidence" value="ECO:0007669"/>
    <property type="project" value="UniProtKB-UniRule"/>
</dbReference>
<dbReference type="AlphaFoldDB" id="A0A9X4XEZ8"/>
<evidence type="ECO:0000256" key="1">
    <source>
        <dbReference type="ARBA" id="ARBA00022598"/>
    </source>
</evidence>
<name>A0A9X4XEZ8_9FIRM</name>
<evidence type="ECO:0000259" key="5">
    <source>
        <dbReference type="PROSITE" id="PS50975"/>
    </source>
</evidence>
<gene>
    <name evidence="6" type="ORF">GMA92_11690</name>
</gene>
<evidence type="ECO:0000256" key="3">
    <source>
        <dbReference type="ARBA" id="ARBA00022840"/>
    </source>
</evidence>
<dbReference type="Pfam" id="PF13535">
    <property type="entry name" value="ATP-grasp_4"/>
    <property type="match status" value="1"/>
</dbReference>
<proteinExistence type="predicted"/>
<dbReference type="Gene3D" id="3.30.470.20">
    <property type="entry name" value="ATP-grasp fold, B domain"/>
    <property type="match status" value="1"/>
</dbReference>
<comment type="caution">
    <text evidence="6">The sequence shown here is derived from an EMBL/GenBank/DDBJ whole genome shotgun (WGS) entry which is preliminary data.</text>
</comment>
<reference evidence="6 7" key="1">
    <citation type="journal article" date="2019" name="Nat. Med.">
        <title>A library of human gut bacterial isolates paired with longitudinal multiomics data enables mechanistic microbiome research.</title>
        <authorList>
            <person name="Poyet M."/>
            <person name="Groussin M."/>
            <person name="Gibbons S.M."/>
            <person name="Avila-Pacheco J."/>
            <person name="Jiang X."/>
            <person name="Kearney S.M."/>
            <person name="Perrotta A.R."/>
            <person name="Berdy B."/>
            <person name="Zhao S."/>
            <person name="Lieberman T.D."/>
            <person name="Swanson P.K."/>
            <person name="Smith M."/>
            <person name="Roesemann S."/>
            <person name="Alexander J.E."/>
            <person name="Rich S.A."/>
            <person name="Livny J."/>
            <person name="Vlamakis H."/>
            <person name="Clish C."/>
            <person name="Bullock K."/>
            <person name="Deik A."/>
            <person name="Scott J."/>
            <person name="Pierce K.A."/>
            <person name="Xavier R.J."/>
            <person name="Alm E.J."/>
        </authorList>
    </citation>
    <scope>NUCLEOTIDE SEQUENCE [LARGE SCALE GENOMIC DNA]</scope>
    <source>
        <strain evidence="6 7">BIOML-A198</strain>
    </source>
</reference>
<evidence type="ECO:0000313" key="6">
    <source>
        <dbReference type="EMBL" id="MTK22076.1"/>
    </source>
</evidence>
<dbReference type="PROSITE" id="PS50975">
    <property type="entry name" value="ATP_GRASP"/>
    <property type="match status" value="1"/>
</dbReference>
<keyword evidence="1" id="KW-0436">Ligase</keyword>
<accession>A0A9X4XEZ8</accession>
<dbReference type="OrthoDB" id="9803907at2"/>
<dbReference type="PANTHER" id="PTHR43585">
    <property type="entry name" value="FUMIPYRROLE BIOSYNTHESIS PROTEIN C"/>
    <property type="match status" value="1"/>
</dbReference>
<evidence type="ECO:0000313" key="7">
    <source>
        <dbReference type="Proteomes" id="UP000487649"/>
    </source>
</evidence>
<sequence>MENKIKSREVLARTSYVPQFIEIDSSSTIDDETITSYLPAVVKCPTSTGSKDVLKISNLDDYKQKSEMLFSKYPNDPIILEEFLEGPQYLVECFVKDSSVHIVAIFEQIVTDTQRFIITAYNLILTDDTAFEEKLKKAVVEIIQIHGMTNGTCHLEMRLVKDNWKLIEINPRISGGGMNNMIKAGFGINYVEETLKFALGFQPNLHPKYRKHVYCQHIIINEEGVLVKVTGKKRALNSPHVEYVYVKPKKSAYLIPPQSMGDRYAYVIATGRTEIEAKKNALQAASEIKFIISNSSDDESNN</sequence>
<dbReference type="GeneID" id="60058293"/>
<protein>
    <submittedName>
        <fullName evidence="6">ATP-grasp domain-containing protein</fullName>
    </submittedName>
</protein>
<dbReference type="Proteomes" id="UP000487649">
    <property type="component" value="Unassembled WGS sequence"/>
</dbReference>
<organism evidence="6 7">
    <name type="scientific">Turicibacter sanguinis</name>
    <dbReference type="NCBI Taxonomy" id="154288"/>
    <lineage>
        <taxon>Bacteria</taxon>
        <taxon>Bacillati</taxon>
        <taxon>Bacillota</taxon>
        <taxon>Erysipelotrichia</taxon>
        <taxon>Erysipelotrichales</taxon>
        <taxon>Turicibacteraceae</taxon>
        <taxon>Turicibacter</taxon>
    </lineage>
</organism>
<dbReference type="GO" id="GO:0016874">
    <property type="term" value="F:ligase activity"/>
    <property type="evidence" value="ECO:0007669"/>
    <property type="project" value="UniProtKB-KW"/>
</dbReference>
<dbReference type="InterPro" id="IPR040570">
    <property type="entry name" value="LAL_C2"/>
</dbReference>
<dbReference type="InterPro" id="IPR011761">
    <property type="entry name" value="ATP-grasp"/>
</dbReference>
<dbReference type="GO" id="GO:0046872">
    <property type="term" value="F:metal ion binding"/>
    <property type="evidence" value="ECO:0007669"/>
    <property type="project" value="InterPro"/>
</dbReference>
<dbReference type="RefSeq" id="WP_006785893.1">
    <property type="nucleotide sequence ID" value="NZ_CP053187.1"/>
</dbReference>
<evidence type="ECO:0000256" key="2">
    <source>
        <dbReference type="ARBA" id="ARBA00022741"/>
    </source>
</evidence>
<keyword evidence="2 4" id="KW-0547">Nucleotide-binding</keyword>
<dbReference type="PANTHER" id="PTHR43585:SF2">
    <property type="entry name" value="ATP-GRASP ENZYME FSQD"/>
    <property type="match status" value="1"/>
</dbReference>
<feature type="domain" description="ATP-grasp" evidence="5">
    <location>
        <begin position="13"/>
        <end position="199"/>
    </location>
</feature>
<dbReference type="EMBL" id="WMQE01000029">
    <property type="protein sequence ID" value="MTK22076.1"/>
    <property type="molecule type" value="Genomic_DNA"/>
</dbReference>
<keyword evidence="3 4" id="KW-0067">ATP-binding</keyword>